<dbReference type="Proteomes" id="UP000007266">
    <property type="component" value="Unassembled WGS sequence"/>
</dbReference>
<feature type="domain" description="Reverse transcriptase" evidence="2">
    <location>
        <begin position="310"/>
        <end position="493"/>
    </location>
</feature>
<dbReference type="Pfam" id="PF00078">
    <property type="entry name" value="RVT_1"/>
    <property type="match status" value="1"/>
</dbReference>
<dbReference type="OMA" id="NSWRERT"/>
<sequence length="493" mass="56318">MPGVGARKTSRRSLDTPKEDPAENLVHPTVSPSPIGSRFVQIKISSHSRSATTALKTACSTWLKEEVRPHYTSLNSINWQLRYCFFKLNSTLHPLEFDILDQTLRDNISRIGQVDFIRLGSKLASLESRQIPQRDKIYCKKFSDHKFHDRVVNLSSHNFTRNELQFLEKGLKYIPFSNTSYRDIQELAVDCQVILNRLPKESVDKLTPQLISALNKIDDGVASTQSPPSEDSRILRKISKMISAQNNLIISKADKGNAVVVLDRANYKHKVHEFLDTGSFSKLPRNCMKSFMKLAKSTVNDCLETLKYFNCSTFNLIPMNPRIPRLYGLPKIHKPECPIRRVVSFINSPVYRLAHWLNTTLRNIVPFDNSYSIINSGDLTDKLRNLEPPPDSFLVSFDVTNLFPSIPSKECLSIVKDLLFDSDQNFFLFDSDFYAQDSGLAMGSSLSPLLAEIFMTKLEKQIFARQESDKIIFWYRYVDDVLALFKGSRADLD</sequence>
<dbReference type="InterPro" id="IPR000477">
    <property type="entry name" value="RT_dom"/>
</dbReference>
<reference evidence="3 4" key="2">
    <citation type="journal article" date="2010" name="Nucleic Acids Res.">
        <title>BeetleBase in 2010: revisions to provide comprehensive genomic information for Tribolium castaneum.</title>
        <authorList>
            <person name="Kim H.S."/>
            <person name="Murphy T."/>
            <person name="Xia J."/>
            <person name="Caragea D."/>
            <person name="Park Y."/>
            <person name="Beeman R.W."/>
            <person name="Lorenzen M.D."/>
            <person name="Butcher S."/>
            <person name="Manak J.R."/>
            <person name="Brown S.J."/>
        </authorList>
    </citation>
    <scope>NUCLEOTIDE SEQUENCE [LARGE SCALE GENOMIC DNA]</scope>
    <source>
        <strain evidence="3 4">Georgia GA2</strain>
    </source>
</reference>
<evidence type="ECO:0000259" key="2">
    <source>
        <dbReference type="PROSITE" id="PS50878"/>
    </source>
</evidence>
<evidence type="ECO:0000313" key="4">
    <source>
        <dbReference type="Proteomes" id="UP000007266"/>
    </source>
</evidence>
<dbReference type="AlphaFoldDB" id="A0A139WAF8"/>
<dbReference type="InParanoid" id="A0A139WAF8"/>
<feature type="compositionally biased region" description="Basic and acidic residues" evidence="1">
    <location>
        <begin position="12"/>
        <end position="21"/>
    </location>
</feature>
<feature type="non-terminal residue" evidence="3">
    <location>
        <position position="1"/>
    </location>
</feature>
<evidence type="ECO:0000256" key="1">
    <source>
        <dbReference type="SAM" id="MobiDB-lite"/>
    </source>
</evidence>
<feature type="region of interest" description="Disordered" evidence="1">
    <location>
        <begin position="1"/>
        <end position="32"/>
    </location>
</feature>
<feature type="non-terminal residue" evidence="3">
    <location>
        <position position="493"/>
    </location>
</feature>
<dbReference type="PANTHER" id="PTHR21301:SF10">
    <property type="entry name" value="REVERSE TRANSCRIPTASE DOMAIN-CONTAINING PROTEIN"/>
    <property type="match status" value="1"/>
</dbReference>
<gene>
    <name evidence="3" type="primary">AUGUSTUS-3.0.2_34921</name>
    <name evidence="3" type="ORF">TcasGA2_TC034921</name>
</gene>
<dbReference type="EMBL" id="KQ971405">
    <property type="protein sequence ID" value="KYB24903.1"/>
    <property type="molecule type" value="Genomic_DNA"/>
</dbReference>
<reference evidence="3 4" key="1">
    <citation type="journal article" date="2008" name="Nature">
        <title>The genome of the model beetle and pest Tribolium castaneum.</title>
        <authorList>
            <consortium name="Tribolium Genome Sequencing Consortium"/>
            <person name="Richards S."/>
            <person name="Gibbs R.A."/>
            <person name="Weinstock G.M."/>
            <person name="Brown S.J."/>
            <person name="Denell R."/>
            <person name="Beeman R.W."/>
            <person name="Gibbs R."/>
            <person name="Beeman R.W."/>
            <person name="Brown S.J."/>
            <person name="Bucher G."/>
            <person name="Friedrich M."/>
            <person name="Grimmelikhuijzen C.J."/>
            <person name="Klingler M."/>
            <person name="Lorenzen M."/>
            <person name="Richards S."/>
            <person name="Roth S."/>
            <person name="Schroder R."/>
            <person name="Tautz D."/>
            <person name="Zdobnov E.M."/>
            <person name="Muzny D."/>
            <person name="Gibbs R.A."/>
            <person name="Weinstock G.M."/>
            <person name="Attaway T."/>
            <person name="Bell S."/>
            <person name="Buhay C.J."/>
            <person name="Chandrabose M.N."/>
            <person name="Chavez D."/>
            <person name="Clerk-Blankenburg K.P."/>
            <person name="Cree A."/>
            <person name="Dao M."/>
            <person name="Davis C."/>
            <person name="Chacko J."/>
            <person name="Dinh H."/>
            <person name="Dugan-Rocha S."/>
            <person name="Fowler G."/>
            <person name="Garner T.T."/>
            <person name="Garnes J."/>
            <person name="Gnirke A."/>
            <person name="Hawes A."/>
            <person name="Hernandez J."/>
            <person name="Hines S."/>
            <person name="Holder M."/>
            <person name="Hume J."/>
            <person name="Jhangiani S.N."/>
            <person name="Joshi V."/>
            <person name="Khan Z.M."/>
            <person name="Jackson L."/>
            <person name="Kovar C."/>
            <person name="Kowis A."/>
            <person name="Lee S."/>
            <person name="Lewis L.R."/>
            <person name="Margolis J."/>
            <person name="Morgan M."/>
            <person name="Nazareth L.V."/>
            <person name="Nguyen N."/>
            <person name="Okwuonu G."/>
            <person name="Parker D."/>
            <person name="Richards S."/>
            <person name="Ruiz S.J."/>
            <person name="Santibanez J."/>
            <person name="Savard J."/>
            <person name="Scherer S.E."/>
            <person name="Schneider B."/>
            <person name="Sodergren E."/>
            <person name="Tautz D."/>
            <person name="Vattahil S."/>
            <person name="Villasana D."/>
            <person name="White C.S."/>
            <person name="Wright R."/>
            <person name="Park Y."/>
            <person name="Beeman R.W."/>
            <person name="Lord J."/>
            <person name="Oppert B."/>
            <person name="Lorenzen M."/>
            <person name="Brown S."/>
            <person name="Wang L."/>
            <person name="Savard J."/>
            <person name="Tautz D."/>
            <person name="Richards S."/>
            <person name="Weinstock G."/>
            <person name="Gibbs R.A."/>
            <person name="Liu Y."/>
            <person name="Worley K."/>
            <person name="Weinstock G."/>
            <person name="Elsik C.G."/>
            <person name="Reese J.T."/>
            <person name="Elhaik E."/>
            <person name="Landan G."/>
            <person name="Graur D."/>
            <person name="Arensburger P."/>
            <person name="Atkinson P."/>
            <person name="Beeman R.W."/>
            <person name="Beidler J."/>
            <person name="Brown S.J."/>
            <person name="Demuth J.P."/>
            <person name="Drury D.W."/>
            <person name="Du Y.Z."/>
            <person name="Fujiwara H."/>
            <person name="Lorenzen M."/>
            <person name="Maselli V."/>
            <person name="Osanai M."/>
            <person name="Park Y."/>
            <person name="Robertson H.M."/>
            <person name="Tu Z."/>
            <person name="Wang J.J."/>
            <person name="Wang S."/>
            <person name="Richards S."/>
            <person name="Song H."/>
            <person name="Zhang L."/>
            <person name="Sodergren E."/>
            <person name="Werner D."/>
            <person name="Stanke M."/>
            <person name="Morgenstern B."/>
            <person name="Solovyev V."/>
            <person name="Kosarev P."/>
            <person name="Brown G."/>
            <person name="Chen H.C."/>
            <person name="Ermolaeva O."/>
            <person name="Hlavina W."/>
            <person name="Kapustin Y."/>
            <person name="Kiryutin B."/>
            <person name="Kitts P."/>
            <person name="Maglott D."/>
            <person name="Pruitt K."/>
            <person name="Sapojnikov V."/>
            <person name="Souvorov A."/>
            <person name="Mackey A.J."/>
            <person name="Waterhouse R.M."/>
            <person name="Wyder S."/>
            <person name="Zdobnov E.M."/>
            <person name="Zdobnov E.M."/>
            <person name="Wyder S."/>
            <person name="Kriventseva E.V."/>
            <person name="Kadowaki T."/>
            <person name="Bork P."/>
            <person name="Aranda M."/>
            <person name="Bao R."/>
            <person name="Beermann A."/>
            <person name="Berns N."/>
            <person name="Bolognesi R."/>
            <person name="Bonneton F."/>
            <person name="Bopp D."/>
            <person name="Brown S.J."/>
            <person name="Bucher G."/>
            <person name="Butts T."/>
            <person name="Chaumot A."/>
            <person name="Denell R.E."/>
            <person name="Ferrier D.E."/>
            <person name="Friedrich M."/>
            <person name="Gordon C.M."/>
            <person name="Jindra M."/>
            <person name="Klingler M."/>
            <person name="Lan Q."/>
            <person name="Lattorff H.M."/>
            <person name="Laudet V."/>
            <person name="von Levetsow C."/>
            <person name="Liu Z."/>
            <person name="Lutz R."/>
            <person name="Lynch J.A."/>
            <person name="da Fonseca R.N."/>
            <person name="Posnien N."/>
            <person name="Reuter R."/>
            <person name="Roth S."/>
            <person name="Savard J."/>
            <person name="Schinko J.B."/>
            <person name="Schmitt C."/>
            <person name="Schoppmeier M."/>
            <person name="Schroder R."/>
            <person name="Shippy T.D."/>
            <person name="Simonnet F."/>
            <person name="Marques-Souza H."/>
            <person name="Tautz D."/>
            <person name="Tomoyasu Y."/>
            <person name="Trauner J."/>
            <person name="Van der Zee M."/>
            <person name="Vervoort M."/>
            <person name="Wittkopp N."/>
            <person name="Wimmer E.A."/>
            <person name="Yang X."/>
            <person name="Jones A.K."/>
            <person name="Sattelle D.B."/>
            <person name="Ebert P.R."/>
            <person name="Nelson D."/>
            <person name="Scott J.G."/>
            <person name="Beeman R.W."/>
            <person name="Muthukrishnan S."/>
            <person name="Kramer K.J."/>
            <person name="Arakane Y."/>
            <person name="Beeman R.W."/>
            <person name="Zhu Q."/>
            <person name="Hogenkamp D."/>
            <person name="Dixit R."/>
            <person name="Oppert B."/>
            <person name="Jiang H."/>
            <person name="Zou Z."/>
            <person name="Marshall J."/>
            <person name="Elpidina E."/>
            <person name="Vinokurov K."/>
            <person name="Oppert C."/>
            <person name="Zou Z."/>
            <person name="Evans J."/>
            <person name="Lu Z."/>
            <person name="Zhao P."/>
            <person name="Sumathipala N."/>
            <person name="Altincicek B."/>
            <person name="Vilcinskas A."/>
            <person name="Williams M."/>
            <person name="Hultmark D."/>
            <person name="Hetru C."/>
            <person name="Jiang H."/>
            <person name="Grimmelikhuijzen C.J."/>
            <person name="Hauser F."/>
            <person name="Cazzamali G."/>
            <person name="Williamson M."/>
            <person name="Park Y."/>
            <person name="Li B."/>
            <person name="Tanaka Y."/>
            <person name="Predel R."/>
            <person name="Neupert S."/>
            <person name="Schachtner J."/>
            <person name="Verleyen P."/>
            <person name="Raible F."/>
            <person name="Bork P."/>
            <person name="Friedrich M."/>
            <person name="Walden K.K."/>
            <person name="Robertson H.M."/>
            <person name="Angeli S."/>
            <person name="Foret S."/>
            <person name="Bucher G."/>
            <person name="Schuetz S."/>
            <person name="Maleszka R."/>
            <person name="Wimmer E.A."/>
            <person name="Beeman R.W."/>
            <person name="Lorenzen M."/>
            <person name="Tomoyasu Y."/>
            <person name="Miller S.C."/>
            <person name="Grossmann D."/>
            <person name="Bucher G."/>
        </authorList>
    </citation>
    <scope>NUCLEOTIDE SEQUENCE [LARGE SCALE GENOMIC DNA]</scope>
    <source>
        <strain evidence="3 4">Georgia GA2</strain>
    </source>
</reference>
<accession>A0A139WAF8</accession>
<dbReference type="PROSITE" id="PS50878">
    <property type="entry name" value="RT_POL"/>
    <property type="match status" value="1"/>
</dbReference>
<organism evidence="3 4">
    <name type="scientific">Tribolium castaneum</name>
    <name type="common">Red flour beetle</name>
    <dbReference type="NCBI Taxonomy" id="7070"/>
    <lineage>
        <taxon>Eukaryota</taxon>
        <taxon>Metazoa</taxon>
        <taxon>Ecdysozoa</taxon>
        <taxon>Arthropoda</taxon>
        <taxon>Hexapoda</taxon>
        <taxon>Insecta</taxon>
        <taxon>Pterygota</taxon>
        <taxon>Neoptera</taxon>
        <taxon>Endopterygota</taxon>
        <taxon>Coleoptera</taxon>
        <taxon>Polyphaga</taxon>
        <taxon>Cucujiformia</taxon>
        <taxon>Tenebrionidae</taxon>
        <taxon>Tenebrionidae incertae sedis</taxon>
        <taxon>Tribolium</taxon>
    </lineage>
</organism>
<evidence type="ECO:0000313" key="3">
    <source>
        <dbReference type="EMBL" id="KYB24903.1"/>
    </source>
</evidence>
<name>A0A139WAF8_TRICA</name>
<protein>
    <recommendedName>
        <fullName evidence="2">Reverse transcriptase domain-containing protein</fullName>
    </recommendedName>
</protein>
<dbReference type="PANTHER" id="PTHR21301">
    <property type="entry name" value="REVERSE TRANSCRIPTASE"/>
    <property type="match status" value="1"/>
</dbReference>
<keyword evidence="4" id="KW-1185">Reference proteome</keyword>
<proteinExistence type="predicted"/>